<dbReference type="AlphaFoldDB" id="A0A1M4YLW9"/>
<feature type="transmembrane region" description="Helical" evidence="1">
    <location>
        <begin position="138"/>
        <end position="161"/>
    </location>
</feature>
<keyword evidence="1" id="KW-1133">Transmembrane helix</keyword>
<feature type="transmembrane region" description="Helical" evidence="1">
    <location>
        <begin position="62"/>
        <end position="80"/>
    </location>
</feature>
<reference evidence="2 3" key="1">
    <citation type="submission" date="2016-11" db="EMBL/GenBank/DDBJ databases">
        <authorList>
            <person name="Jaros S."/>
            <person name="Januszkiewicz K."/>
            <person name="Wedrychowicz H."/>
        </authorList>
    </citation>
    <scope>NUCLEOTIDE SEQUENCE [LARGE SCALE GENOMIC DNA]</scope>
    <source>
        <strain evidence="2 3">DSM 14828</strain>
    </source>
</reference>
<sequence length="238" mass="27518">MAAYCPKCGVKVKKGGLNCPLCEYPIPDVDEREELKVHPFPTPENIYPEEFKKVKKKVLKSITLIFGLAIIIMYAVNMYLQEEITWAKYSIASTISLWVYIGIFLKFIPSRYFYLTAASINTLGLLYALDYLSGAVTWFFQLGLPLVLGLYLFSLLAVFTYSYLKNRLLIYVAVNMIFATMYFFLLEWAISIFVAGAPHFIWSLIAGIPTFLLALALIYFHYYFPINIKEEIKRRFHI</sequence>
<dbReference type="STRING" id="1120975.SAMN02746064_01808"/>
<evidence type="ECO:0000313" key="2">
    <source>
        <dbReference type="EMBL" id="SHF06770.1"/>
    </source>
</evidence>
<protein>
    <recommendedName>
        <fullName evidence="4">Zinc-ribbon domain-containing protein</fullName>
    </recommendedName>
</protein>
<dbReference type="Pfam" id="PF19845">
    <property type="entry name" value="DUF6320"/>
    <property type="match status" value="1"/>
</dbReference>
<keyword evidence="3" id="KW-1185">Reference proteome</keyword>
<dbReference type="OrthoDB" id="80070at2"/>
<proteinExistence type="predicted"/>
<gene>
    <name evidence="2" type="ORF">SAMN02746064_01808</name>
</gene>
<accession>A0A1M4YLW9</accession>
<keyword evidence="1" id="KW-0812">Transmembrane</keyword>
<dbReference type="InterPro" id="IPR046283">
    <property type="entry name" value="DUF6320"/>
</dbReference>
<feature type="transmembrane region" description="Helical" evidence="1">
    <location>
        <begin position="168"/>
        <end position="194"/>
    </location>
</feature>
<dbReference type="RefSeq" id="WP_073271231.1">
    <property type="nucleotide sequence ID" value="NZ_FQTU01000013.1"/>
</dbReference>
<feature type="transmembrane region" description="Helical" evidence="1">
    <location>
        <begin position="112"/>
        <end position="132"/>
    </location>
</feature>
<keyword evidence="1" id="KW-0472">Membrane</keyword>
<feature type="transmembrane region" description="Helical" evidence="1">
    <location>
        <begin position="86"/>
        <end position="105"/>
    </location>
</feature>
<feature type="transmembrane region" description="Helical" evidence="1">
    <location>
        <begin position="200"/>
        <end position="224"/>
    </location>
</feature>
<dbReference type="EMBL" id="FQTU01000013">
    <property type="protein sequence ID" value="SHF06770.1"/>
    <property type="molecule type" value="Genomic_DNA"/>
</dbReference>
<organism evidence="2 3">
    <name type="scientific">Alkalibacter saccharofermentans DSM 14828</name>
    <dbReference type="NCBI Taxonomy" id="1120975"/>
    <lineage>
        <taxon>Bacteria</taxon>
        <taxon>Bacillati</taxon>
        <taxon>Bacillota</taxon>
        <taxon>Clostridia</taxon>
        <taxon>Eubacteriales</taxon>
        <taxon>Eubacteriaceae</taxon>
        <taxon>Alkalibacter</taxon>
    </lineage>
</organism>
<name>A0A1M4YLW9_9FIRM</name>
<evidence type="ECO:0000256" key="1">
    <source>
        <dbReference type="SAM" id="Phobius"/>
    </source>
</evidence>
<evidence type="ECO:0008006" key="4">
    <source>
        <dbReference type="Google" id="ProtNLM"/>
    </source>
</evidence>
<evidence type="ECO:0000313" key="3">
    <source>
        <dbReference type="Proteomes" id="UP000184251"/>
    </source>
</evidence>
<dbReference type="Proteomes" id="UP000184251">
    <property type="component" value="Unassembled WGS sequence"/>
</dbReference>